<dbReference type="SMART" id="SM00100">
    <property type="entry name" value="cNMP"/>
    <property type="match status" value="1"/>
</dbReference>
<evidence type="ECO:0000256" key="7">
    <source>
        <dbReference type="ARBA" id="ARBA00022723"/>
    </source>
</evidence>
<keyword evidence="8" id="KW-0560">Oxidoreductase</keyword>
<feature type="domain" description="Cyclic nucleotide-binding" evidence="14">
    <location>
        <begin position="286"/>
        <end position="406"/>
    </location>
</feature>
<dbReference type="PROSITE" id="PS51063">
    <property type="entry name" value="HTH_CRP_2"/>
    <property type="match status" value="1"/>
</dbReference>
<evidence type="ECO:0000256" key="1">
    <source>
        <dbReference type="ARBA" id="ARBA00001966"/>
    </source>
</evidence>
<evidence type="ECO:0000259" key="15">
    <source>
        <dbReference type="PROSITE" id="PS51063"/>
    </source>
</evidence>
<dbReference type="InterPro" id="IPR000595">
    <property type="entry name" value="cNMP-bd_dom"/>
</dbReference>
<dbReference type="CDD" id="cd00038">
    <property type="entry name" value="CAP_ED"/>
    <property type="match status" value="1"/>
</dbReference>
<dbReference type="SFLD" id="SFLDG01066">
    <property type="entry name" value="organic_radical-activating_enz"/>
    <property type="match status" value="1"/>
</dbReference>
<dbReference type="GO" id="GO:0046872">
    <property type="term" value="F:metal ion binding"/>
    <property type="evidence" value="ECO:0007669"/>
    <property type="project" value="UniProtKB-KW"/>
</dbReference>
<dbReference type="InterPro" id="IPR012318">
    <property type="entry name" value="HTH_CRP"/>
</dbReference>
<dbReference type="CDD" id="cd01335">
    <property type="entry name" value="Radical_SAM"/>
    <property type="match status" value="1"/>
</dbReference>
<sequence>MDNEIKGYVHSIETMGLVDGPGNRTIFFLQGCPLKCVYCHNPDSQNIHGGKEYTVDEIIKIAKRYKPYHGQEGGVTISGGEPLLQGEFLKELVKRLKQEGFNTCLDTSGVGDKKYYSEILPYIDTMLLDFKAFDSKLYKQITFMENKNFLEFVNDLESNGFCGNIWARHVMVPGFTDNYEEMDKFVQSLDKIKNMVERIEILPYHLGGVYKYENLGRKYFLENVEAMDKKTAEKFEKYVNAQFAKTVSDSRRDEALNFQAMKITEEQFDMEDDKKYLLEAIKDVELFKGIDNVDYDEAIKKMKFLKLKAEDYIFKPGDSAENMYVIHKGTIKVFHNTIDGREQILYLYHENDFVGGHNILEDVEYIYMGQALTDCEVIMVPRDIFNKYLINSPLALTKILKKSFERIRLAEDLVQRLSTSNATMKTAALLLRLKDTMGVETKDGIRLDLAMNREELGNYSGLTRETITRKLGEFKKLGYIDLIGTKVIVIKNVKILEELVL</sequence>
<accession>A0A233V2J2</accession>
<keyword evidence="17" id="KW-0670">Pyruvate</keyword>
<evidence type="ECO:0000256" key="13">
    <source>
        <dbReference type="ARBA" id="ARBA00023163"/>
    </source>
</evidence>
<dbReference type="EMBL" id="NDYC01000043">
    <property type="protein sequence ID" value="OXZ26553.1"/>
    <property type="molecule type" value="Genomic_DNA"/>
</dbReference>
<dbReference type="Proteomes" id="UP000215413">
    <property type="component" value="Unassembled WGS sequence"/>
</dbReference>
<evidence type="ECO:0000256" key="3">
    <source>
        <dbReference type="ARBA" id="ARBA00009777"/>
    </source>
</evidence>
<dbReference type="GO" id="GO:0016829">
    <property type="term" value="F:lyase activity"/>
    <property type="evidence" value="ECO:0007669"/>
    <property type="project" value="UniProtKB-KW"/>
</dbReference>
<evidence type="ECO:0000259" key="16">
    <source>
        <dbReference type="PROSITE" id="PS51918"/>
    </source>
</evidence>
<gene>
    <name evidence="17" type="ORF">B9N49_08600</name>
</gene>
<evidence type="ECO:0000256" key="10">
    <source>
        <dbReference type="ARBA" id="ARBA00023014"/>
    </source>
</evidence>
<dbReference type="InterPro" id="IPR007197">
    <property type="entry name" value="rSAM"/>
</dbReference>
<dbReference type="Gene3D" id="3.20.20.70">
    <property type="entry name" value="Aldolase class I"/>
    <property type="match status" value="1"/>
</dbReference>
<reference evidence="18" key="1">
    <citation type="submission" date="2017-04" db="EMBL/GenBank/DDBJ databases">
        <title>Finegoldia magna isolated from orthopedic joint implant-associated infections.</title>
        <authorList>
            <person name="Bjorklund S."/>
            <person name="Bruggemann H."/>
            <person name="Jensen A."/>
            <person name="Hellmark B."/>
            <person name="Soderquist B."/>
        </authorList>
    </citation>
    <scope>NUCLEOTIDE SEQUENCE [LARGE SCALE GENOMIC DNA]</scope>
    <source>
        <strain evidence="18">CCUG 54800</strain>
    </source>
</reference>
<comment type="cofactor">
    <cofactor evidence="1">
        <name>[4Fe-4S] cluster</name>
        <dbReference type="ChEBI" id="CHEBI:49883"/>
    </cofactor>
</comment>
<evidence type="ECO:0000256" key="12">
    <source>
        <dbReference type="ARBA" id="ARBA00023125"/>
    </source>
</evidence>
<comment type="function">
    <text evidence="2">Activation of pyruvate formate-lyase under anaerobic conditions by generation of an organic free radical, using S-adenosylmethionine and reduced flavodoxin as cosubstrates to produce 5'-deoxy-adenosine.</text>
</comment>
<evidence type="ECO:0000256" key="9">
    <source>
        <dbReference type="ARBA" id="ARBA00023004"/>
    </source>
</evidence>
<dbReference type="NCBIfam" id="TIGR02493">
    <property type="entry name" value="PFLA"/>
    <property type="match status" value="1"/>
</dbReference>
<keyword evidence="7" id="KW-0479">Metal-binding</keyword>
<dbReference type="PRINTS" id="PR00034">
    <property type="entry name" value="HTHCRP"/>
</dbReference>
<evidence type="ECO:0000256" key="8">
    <source>
        <dbReference type="ARBA" id="ARBA00023002"/>
    </source>
</evidence>
<dbReference type="Pfam" id="PF00027">
    <property type="entry name" value="cNMP_binding"/>
    <property type="match status" value="1"/>
</dbReference>
<dbReference type="SUPFAM" id="SSF102114">
    <property type="entry name" value="Radical SAM enzymes"/>
    <property type="match status" value="1"/>
</dbReference>
<evidence type="ECO:0000313" key="18">
    <source>
        <dbReference type="Proteomes" id="UP000215413"/>
    </source>
</evidence>
<dbReference type="SUPFAM" id="SSF51206">
    <property type="entry name" value="cAMP-binding domain-like"/>
    <property type="match status" value="1"/>
</dbReference>
<dbReference type="Pfam" id="PF13545">
    <property type="entry name" value="HTH_Crp_2"/>
    <property type="match status" value="1"/>
</dbReference>
<keyword evidence="17" id="KW-0456">Lyase</keyword>
<dbReference type="PANTHER" id="PTHR30352:SF5">
    <property type="entry name" value="PYRUVATE FORMATE-LYASE 1-ACTIVATING ENZYME"/>
    <property type="match status" value="1"/>
</dbReference>
<protein>
    <recommendedName>
        <fullName evidence="4">Pyruvate formate-lyase-activating enzyme</fullName>
    </recommendedName>
</protein>
<evidence type="ECO:0000256" key="6">
    <source>
        <dbReference type="ARBA" id="ARBA00022691"/>
    </source>
</evidence>
<dbReference type="RefSeq" id="WP_094206354.1">
    <property type="nucleotide sequence ID" value="NZ_JAHAIJ010000005.1"/>
</dbReference>
<evidence type="ECO:0000256" key="5">
    <source>
        <dbReference type="ARBA" id="ARBA00022485"/>
    </source>
</evidence>
<comment type="similarity">
    <text evidence="3">Belongs to the organic radical-activating enzymes family.</text>
</comment>
<evidence type="ECO:0000256" key="4">
    <source>
        <dbReference type="ARBA" id="ARBA00021356"/>
    </source>
</evidence>
<keyword evidence="6" id="KW-0949">S-adenosyl-L-methionine</keyword>
<dbReference type="InterPro" id="IPR058240">
    <property type="entry name" value="rSAM_sf"/>
</dbReference>
<dbReference type="SMART" id="SM00419">
    <property type="entry name" value="HTH_CRP"/>
    <property type="match status" value="1"/>
</dbReference>
<organism evidence="17 18">
    <name type="scientific">Finegoldia magna</name>
    <name type="common">Peptostreptococcus magnus</name>
    <dbReference type="NCBI Taxonomy" id="1260"/>
    <lineage>
        <taxon>Bacteria</taxon>
        <taxon>Bacillati</taxon>
        <taxon>Bacillota</taxon>
        <taxon>Tissierellia</taxon>
        <taxon>Tissierellales</taxon>
        <taxon>Peptoniphilaceae</taxon>
        <taxon>Finegoldia</taxon>
    </lineage>
</organism>
<comment type="caution">
    <text evidence="17">The sequence shown here is derived from an EMBL/GenBank/DDBJ whole genome shotgun (WGS) entry which is preliminary data.</text>
</comment>
<dbReference type="Gene3D" id="1.10.10.10">
    <property type="entry name" value="Winged helix-like DNA-binding domain superfamily/Winged helix DNA-binding domain"/>
    <property type="match status" value="1"/>
</dbReference>
<dbReference type="SFLD" id="SFLDS00029">
    <property type="entry name" value="Radical_SAM"/>
    <property type="match status" value="1"/>
</dbReference>
<dbReference type="InterPro" id="IPR036390">
    <property type="entry name" value="WH_DNA-bd_sf"/>
</dbReference>
<dbReference type="GO" id="GO:0051539">
    <property type="term" value="F:4 iron, 4 sulfur cluster binding"/>
    <property type="evidence" value="ECO:0007669"/>
    <property type="project" value="UniProtKB-KW"/>
</dbReference>
<dbReference type="PROSITE" id="PS50042">
    <property type="entry name" value="CNMP_BINDING_3"/>
    <property type="match status" value="1"/>
</dbReference>
<keyword evidence="11" id="KW-0805">Transcription regulation</keyword>
<name>A0A233V2J2_FINMA</name>
<feature type="domain" description="Radical SAM core" evidence="16">
    <location>
        <begin position="18"/>
        <end position="248"/>
    </location>
</feature>
<dbReference type="CDD" id="cd00092">
    <property type="entry name" value="HTH_CRP"/>
    <property type="match status" value="1"/>
</dbReference>
<dbReference type="InterPro" id="IPR018490">
    <property type="entry name" value="cNMP-bd_dom_sf"/>
</dbReference>
<dbReference type="AlphaFoldDB" id="A0A233V2J2"/>
<dbReference type="InterPro" id="IPR014710">
    <property type="entry name" value="RmlC-like_jellyroll"/>
</dbReference>
<dbReference type="Pfam" id="PF04055">
    <property type="entry name" value="Radical_SAM"/>
    <property type="match status" value="1"/>
</dbReference>
<dbReference type="PROSITE" id="PS01087">
    <property type="entry name" value="RADICAL_ACTIVATING"/>
    <property type="match status" value="1"/>
</dbReference>
<evidence type="ECO:0000256" key="2">
    <source>
        <dbReference type="ARBA" id="ARBA00003141"/>
    </source>
</evidence>
<feature type="domain" description="HTH crp-type" evidence="15">
    <location>
        <begin position="420"/>
        <end position="494"/>
    </location>
</feature>
<dbReference type="GO" id="GO:0043365">
    <property type="term" value="F:[formate-C-acetyltransferase]-activating enzyme activity"/>
    <property type="evidence" value="ECO:0007669"/>
    <property type="project" value="InterPro"/>
</dbReference>
<keyword evidence="12" id="KW-0238">DNA-binding</keyword>
<dbReference type="GO" id="GO:0003677">
    <property type="term" value="F:DNA binding"/>
    <property type="evidence" value="ECO:0007669"/>
    <property type="project" value="UniProtKB-KW"/>
</dbReference>
<dbReference type="InterPro" id="IPR001989">
    <property type="entry name" value="Radical_activat_CS"/>
</dbReference>
<keyword evidence="10" id="KW-0411">Iron-sulfur</keyword>
<dbReference type="GO" id="GO:0006355">
    <property type="term" value="P:regulation of DNA-templated transcription"/>
    <property type="evidence" value="ECO:0007669"/>
    <property type="project" value="InterPro"/>
</dbReference>
<proteinExistence type="inferred from homology"/>
<evidence type="ECO:0000259" key="14">
    <source>
        <dbReference type="PROSITE" id="PS50042"/>
    </source>
</evidence>
<dbReference type="PROSITE" id="PS51918">
    <property type="entry name" value="RADICAL_SAM"/>
    <property type="match status" value="1"/>
</dbReference>
<dbReference type="PANTHER" id="PTHR30352">
    <property type="entry name" value="PYRUVATE FORMATE-LYASE-ACTIVATING ENZYME"/>
    <property type="match status" value="1"/>
</dbReference>
<keyword evidence="9" id="KW-0408">Iron</keyword>
<dbReference type="InterPro" id="IPR036388">
    <property type="entry name" value="WH-like_DNA-bd_sf"/>
</dbReference>
<keyword evidence="5" id="KW-0004">4Fe-4S</keyword>
<dbReference type="Gene3D" id="2.60.120.10">
    <property type="entry name" value="Jelly Rolls"/>
    <property type="match status" value="1"/>
</dbReference>
<dbReference type="InterPro" id="IPR013785">
    <property type="entry name" value="Aldolase_TIM"/>
</dbReference>
<dbReference type="InterPro" id="IPR012838">
    <property type="entry name" value="PFL1_activating"/>
</dbReference>
<evidence type="ECO:0000256" key="11">
    <source>
        <dbReference type="ARBA" id="ARBA00023015"/>
    </source>
</evidence>
<dbReference type="SUPFAM" id="SSF46785">
    <property type="entry name" value="Winged helix' DNA-binding domain"/>
    <property type="match status" value="1"/>
</dbReference>
<dbReference type="InterPro" id="IPR034457">
    <property type="entry name" value="Organic_radical-activating"/>
</dbReference>
<evidence type="ECO:0000313" key="17">
    <source>
        <dbReference type="EMBL" id="OXZ26553.1"/>
    </source>
</evidence>
<keyword evidence="13" id="KW-0804">Transcription</keyword>